<protein>
    <submittedName>
        <fullName evidence="1">Uncharacterized protein</fullName>
    </submittedName>
</protein>
<organism evidence="1">
    <name type="scientific">Siphoviridae sp. ct1yA16</name>
    <dbReference type="NCBI Taxonomy" id="2827767"/>
    <lineage>
        <taxon>Viruses</taxon>
        <taxon>Duplodnaviria</taxon>
        <taxon>Heunggongvirae</taxon>
        <taxon>Uroviricota</taxon>
        <taxon>Caudoviricetes</taxon>
    </lineage>
</organism>
<reference evidence="1" key="1">
    <citation type="journal article" date="2021" name="Proc. Natl. Acad. Sci. U.S.A.">
        <title>A Catalog of Tens of Thousands of Viruses from Human Metagenomes Reveals Hidden Associations with Chronic Diseases.</title>
        <authorList>
            <person name="Tisza M.J."/>
            <person name="Buck C.B."/>
        </authorList>
    </citation>
    <scope>NUCLEOTIDE SEQUENCE</scope>
    <source>
        <strain evidence="1">Ct1yA16</strain>
    </source>
</reference>
<sequence length="70" mass="8171">MKIRKNKVDAETLKTILKAIMRKKGIKEVQLFYSDIANVEDEEVSIKQWKSGVYGEEIIDVEFIENKIII</sequence>
<name>A0A8S5TEQ9_9CAUD</name>
<evidence type="ECO:0000313" key="1">
    <source>
        <dbReference type="EMBL" id="DAF61737.1"/>
    </source>
</evidence>
<proteinExistence type="predicted"/>
<accession>A0A8S5TEQ9</accession>
<dbReference type="EMBL" id="BK032816">
    <property type="protein sequence ID" value="DAF61737.1"/>
    <property type="molecule type" value="Genomic_DNA"/>
</dbReference>